<name>A0A176WPU9_MARPO</name>
<reference evidence="2" key="1">
    <citation type="submission" date="2016-03" db="EMBL/GenBank/DDBJ databases">
        <title>Mechanisms controlling the formation of the plant cell surface in tip-growing cells are functionally conserved among land plants.</title>
        <authorList>
            <person name="Honkanen S."/>
            <person name="Jones V.A."/>
            <person name="Morieri G."/>
            <person name="Champion C."/>
            <person name="Hetherington A.J."/>
            <person name="Kelly S."/>
            <person name="Saint-Marcoux D."/>
            <person name="Proust H."/>
            <person name="Prescott H."/>
            <person name="Dolan L."/>
        </authorList>
    </citation>
    <scope>NUCLEOTIDE SEQUENCE [LARGE SCALE GENOMIC DNA]</scope>
    <source>
        <tissue evidence="2">Whole gametophyte</tissue>
    </source>
</reference>
<keyword evidence="3" id="KW-1185">Reference proteome</keyword>
<proteinExistence type="predicted"/>
<dbReference type="EMBL" id="LVLJ01000253">
    <property type="protein sequence ID" value="OAE35140.1"/>
    <property type="molecule type" value="Genomic_DNA"/>
</dbReference>
<evidence type="ECO:0000313" key="2">
    <source>
        <dbReference type="EMBL" id="OAE35140.1"/>
    </source>
</evidence>
<feature type="compositionally biased region" description="Gly residues" evidence="1">
    <location>
        <begin position="229"/>
        <end position="240"/>
    </location>
</feature>
<dbReference type="Proteomes" id="UP000077202">
    <property type="component" value="Unassembled WGS sequence"/>
</dbReference>
<feature type="region of interest" description="Disordered" evidence="1">
    <location>
        <begin position="226"/>
        <end position="270"/>
    </location>
</feature>
<protein>
    <submittedName>
        <fullName evidence="2">Uncharacterized protein</fullName>
    </submittedName>
</protein>
<evidence type="ECO:0000256" key="1">
    <source>
        <dbReference type="SAM" id="MobiDB-lite"/>
    </source>
</evidence>
<comment type="caution">
    <text evidence="2">The sequence shown here is derived from an EMBL/GenBank/DDBJ whole genome shotgun (WGS) entry which is preliminary data.</text>
</comment>
<feature type="compositionally biased region" description="Polar residues" evidence="1">
    <location>
        <begin position="243"/>
        <end position="260"/>
    </location>
</feature>
<sequence>MQAKKEAVVRSGVGHTELILPGQAEASRLVNLSVFPSQIRHESCLQGIRNDGLDATYDLRLATGYFVVPIIGLSSRSPPQGLCARPPHCQLESCQDRCPIDDGQLGLEPHKEHRTAALVSVSCALAAAEVSTLCNNHIRTADEAKASICDRVLVRKDSQYRHQRLTVSERWNVQYDGVVYCNVYRVLVCLWTACMAKWRIQFYNPEAMTRKDGNSLLSHLHGQSLGSKCRGGQGRAGQGRGSAVQSSAVQARGGETTTPREFQKLCRRTP</sequence>
<dbReference type="AlphaFoldDB" id="A0A176WPU9"/>
<gene>
    <name evidence="2" type="ORF">AXG93_4461s1190</name>
</gene>
<organism evidence="2 3">
    <name type="scientific">Marchantia polymorpha subsp. ruderalis</name>
    <dbReference type="NCBI Taxonomy" id="1480154"/>
    <lineage>
        <taxon>Eukaryota</taxon>
        <taxon>Viridiplantae</taxon>
        <taxon>Streptophyta</taxon>
        <taxon>Embryophyta</taxon>
        <taxon>Marchantiophyta</taxon>
        <taxon>Marchantiopsida</taxon>
        <taxon>Marchantiidae</taxon>
        <taxon>Marchantiales</taxon>
        <taxon>Marchantiaceae</taxon>
        <taxon>Marchantia</taxon>
    </lineage>
</organism>
<evidence type="ECO:0000313" key="3">
    <source>
        <dbReference type="Proteomes" id="UP000077202"/>
    </source>
</evidence>
<accession>A0A176WPU9</accession>